<dbReference type="InterPro" id="IPR041447">
    <property type="entry name" value="Mannosidase_ig"/>
</dbReference>
<keyword evidence="6" id="KW-0964">Secreted</keyword>
<keyword evidence="9" id="KW-0326">Glycosidase</keyword>
<keyword evidence="8" id="KW-0325">Glycoprotein</keyword>
<dbReference type="AlphaFoldDB" id="A0A4Q1CBC9"/>
<dbReference type="Proteomes" id="UP000290218">
    <property type="component" value="Unassembled WGS sequence"/>
</dbReference>
<evidence type="ECO:0000259" key="15">
    <source>
        <dbReference type="Pfam" id="PF17753"/>
    </source>
</evidence>
<comment type="similarity">
    <text evidence="10">Belongs to the glycosyl hydrolase 2 family. Beta-mannosidase B subfamily.</text>
</comment>
<evidence type="ECO:0000259" key="17">
    <source>
        <dbReference type="Pfam" id="PF22666"/>
    </source>
</evidence>
<feature type="domain" description="Glycoside hydrolase family 2 immunoglobulin-like beta-sandwich" evidence="14">
    <location>
        <begin position="233"/>
        <end position="336"/>
    </location>
</feature>
<dbReference type="GO" id="GO:0005576">
    <property type="term" value="C:extracellular region"/>
    <property type="evidence" value="ECO:0007669"/>
    <property type="project" value="UniProtKB-SubCell"/>
</dbReference>
<evidence type="ECO:0000313" key="19">
    <source>
        <dbReference type="Proteomes" id="UP000290218"/>
    </source>
</evidence>
<feature type="signal peptide" evidence="13">
    <location>
        <begin position="1"/>
        <end position="29"/>
    </location>
</feature>
<dbReference type="PANTHER" id="PTHR43730">
    <property type="entry name" value="BETA-MANNOSIDASE"/>
    <property type="match status" value="1"/>
</dbReference>
<feature type="domain" description="Beta-mannosidase Ig-fold" evidence="15">
    <location>
        <begin position="795"/>
        <end position="841"/>
    </location>
</feature>
<name>A0A4Q1CBC9_9BACT</name>
<dbReference type="InterPro" id="IPR041625">
    <property type="entry name" value="Beta-mannosidase_Ig"/>
</dbReference>
<dbReference type="Pfam" id="PF00703">
    <property type="entry name" value="Glyco_hydro_2"/>
    <property type="match status" value="1"/>
</dbReference>
<dbReference type="InterPro" id="IPR013783">
    <property type="entry name" value="Ig-like_fold"/>
</dbReference>
<dbReference type="InterPro" id="IPR017853">
    <property type="entry name" value="GH"/>
</dbReference>
<keyword evidence="19" id="KW-1185">Reference proteome</keyword>
<dbReference type="SUPFAM" id="SSF49785">
    <property type="entry name" value="Galactose-binding domain-like"/>
    <property type="match status" value="1"/>
</dbReference>
<evidence type="ECO:0000313" key="18">
    <source>
        <dbReference type="EMBL" id="RXK56405.1"/>
    </source>
</evidence>
<evidence type="ECO:0000256" key="1">
    <source>
        <dbReference type="ARBA" id="ARBA00000829"/>
    </source>
</evidence>
<evidence type="ECO:0000259" key="16">
    <source>
        <dbReference type="Pfam" id="PF17786"/>
    </source>
</evidence>
<feature type="domain" description="Mannosidase Ig/CBM-like" evidence="16">
    <location>
        <begin position="693"/>
        <end position="771"/>
    </location>
</feature>
<feature type="chain" id="PRO_5020197416" description="Beta-mannosidase B" evidence="13">
    <location>
        <begin position="30"/>
        <end position="866"/>
    </location>
</feature>
<proteinExistence type="inferred from homology"/>
<dbReference type="Gene3D" id="3.20.20.80">
    <property type="entry name" value="Glycosidases"/>
    <property type="match status" value="1"/>
</dbReference>
<dbReference type="Pfam" id="PF17786">
    <property type="entry name" value="Mannosidase_ig"/>
    <property type="match status" value="1"/>
</dbReference>
<dbReference type="Gene3D" id="2.60.40.10">
    <property type="entry name" value="Immunoglobulins"/>
    <property type="match status" value="2"/>
</dbReference>
<dbReference type="GO" id="GO:0005975">
    <property type="term" value="P:carbohydrate metabolic process"/>
    <property type="evidence" value="ECO:0007669"/>
    <property type="project" value="InterPro"/>
</dbReference>
<dbReference type="InterPro" id="IPR008979">
    <property type="entry name" value="Galactose-bd-like_sf"/>
</dbReference>
<organism evidence="18 19">
    <name type="scientific">Oleiharenicola lentus</name>
    <dbReference type="NCBI Taxonomy" id="2508720"/>
    <lineage>
        <taxon>Bacteria</taxon>
        <taxon>Pseudomonadati</taxon>
        <taxon>Verrucomicrobiota</taxon>
        <taxon>Opitutia</taxon>
        <taxon>Opitutales</taxon>
        <taxon>Opitutaceae</taxon>
        <taxon>Oleiharenicola</taxon>
    </lineage>
</organism>
<keyword evidence="13" id="KW-0732">Signal</keyword>
<dbReference type="EMBL" id="SDHX01000001">
    <property type="protein sequence ID" value="RXK56405.1"/>
    <property type="molecule type" value="Genomic_DNA"/>
</dbReference>
<reference evidence="18 19" key="1">
    <citation type="submission" date="2019-01" db="EMBL/GenBank/DDBJ databases">
        <title>Lacunisphaera sp. strain TWA-58.</title>
        <authorList>
            <person name="Chen W.-M."/>
        </authorList>
    </citation>
    <scope>NUCLEOTIDE SEQUENCE [LARGE SCALE GENOMIC DNA]</scope>
    <source>
        <strain evidence="18 19">TWA-58</strain>
    </source>
</reference>
<gene>
    <name evidence="18" type="ORF">ESB00_11215</name>
</gene>
<dbReference type="InterPro" id="IPR054593">
    <property type="entry name" value="Beta-mannosidase-like_N2"/>
</dbReference>
<evidence type="ECO:0000256" key="11">
    <source>
        <dbReference type="ARBA" id="ARBA00041069"/>
    </source>
</evidence>
<evidence type="ECO:0000256" key="3">
    <source>
        <dbReference type="ARBA" id="ARBA00004740"/>
    </source>
</evidence>
<comment type="pathway">
    <text evidence="3">Glycan metabolism; N-glycan degradation.</text>
</comment>
<dbReference type="GO" id="GO:0006516">
    <property type="term" value="P:glycoprotein catabolic process"/>
    <property type="evidence" value="ECO:0007669"/>
    <property type="project" value="TreeGrafter"/>
</dbReference>
<dbReference type="SUPFAM" id="SSF51445">
    <property type="entry name" value="(Trans)glycosidases"/>
    <property type="match status" value="1"/>
</dbReference>
<dbReference type="InterPro" id="IPR050887">
    <property type="entry name" value="Beta-mannosidase_GH2"/>
</dbReference>
<dbReference type="GO" id="GO:0004567">
    <property type="term" value="F:beta-mannosidase activity"/>
    <property type="evidence" value="ECO:0007669"/>
    <property type="project" value="UniProtKB-EC"/>
</dbReference>
<dbReference type="Gene3D" id="2.60.120.260">
    <property type="entry name" value="Galactose-binding domain-like"/>
    <property type="match status" value="1"/>
</dbReference>
<feature type="domain" description="Beta-mannosidase-like galactose-binding" evidence="17">
    <location>
        <begin position="63"/>
        <end position="180"/>
    </location>
</feature>
<comment type="subcellular location">
    <subcellularLocation>
        <location evidence="2">Secreted</location>
    </subcellularLocation>
</comment>
<dbReference type="InterPro" id="IPR036156">
    <property type="entry name" value="Beta-gal/glucu_dom_sf"/>
</dbReference>
<dbReference type="SUPFAM" id="SSF49303">
    <property type="entry name" value="beta-Galactosidase/glucuronidase domain"/>
    <property type="match status" value="2"/>
</dbReference>
<keyword evidence="7" id="KW-0378">Hydrolase</keyword>
<evidence type="ECO:0000256" key="5">
    <source>
        <dbReference type="ARBA" id="ARBA00012754"/>
    </source>
</evidence>
<dbReference type="EC" id="3.2.1.25" evidence="5"/>
<evidence type="ECO:0000259" key="14">
    <source>
        <dbReference type="Pfam" id="PF00703"/>
    </source>
</evidence>
<comment type="subunit">
    <text evidence="4">Homodimer.</text>
</comment>
<evidence type="ECO:0000256" key="13">
    <source>
        <dbReference type="SAM" id="SignalP"/>
    </source>
</evidence>
<comment type="catalytic activity">
    <reaction evidence="1">
        <text>Hydrolysis of terminal, non-reducing beta-D-mannose residues in beta-D-mannosides.</text>
        <dbReference type="EC" id="3.2.1.25"/>
    </reaction>
</comment>
<dbReference type="Pfam" id="PF17753">
    <property type="entry name" value="Ig_mannosidase"/>
    <property type="match status" value="1"/>
</dbReference>
<evidence type="ECO:0000256" key="4">
    <source>
        <dbReference type="ARBA" id="ARBA00011738"/>
    </source>
</evidence>
<dbReference type="InterPro" id="IPR006102">
    <property type="entry name" value="Ig-like_GH2"/>
</dbReference>
<evidence type="ECO:0000256" key="12">
    <source>
        <dbReference type="ARBA" id="ARBA00041614"/>
    </source>
</evidence>
<evidence type="ECO:0000256" key="2">
    <source>
        <dbReference type="ARBA" id="ARBA00004613"/>
    </source>
</evidence>
<evidence type="ECO:0000256" key="9">
    <source>
        <dbReference type="ARBA" id="ARBA00023295"/>
    </source>
</evidence>
<evidence type="ECO:0000256" key="10">
    <source>
        <dbReference type="ARBA" id="ARBA00038429"/>
    </source>
</evidence>
<accession>A0A4Q1CBC9</accession>
<dbReference type="Pfam" id="PF22666">
    <property type="entry name" value="Glyco_hydro_2_N2"/>
    <property type="match status" value="1"/>
</dbReference>
<dbReference type="OrthoDB" id="9801077at2"/>
<evidence type="ECO:0000256" key="6">
    <source>
        <dbReference type="ARBA" id="ARBA00022525"/>
    </source>
</evidence>
<dbReference type="PANTHER" id="PTHR43730:SF1">
    <property type="entry name" value="BETA-MANNOSIDASE"/>
    <property type="match status" value="1"/>
</dbReference>
<evidence type="ECO:0000256" key="7">
    <source>
        <dbReference type="ARBA" id="ARBA00022801"/>
    </source>
</evidence>
<protein>
    <recommendedName>
        <fullName evidence="11">Beta-mannosidase B</fullName>
        <ecNumber evidence="5">3.2.1.25</ecNumber>
    </recommendedName>
    <alternativeName>
        <fullName evidence="12">Mannanase B</fullName>
    </alternativeName>
</protein>
<evidence type="ECO:0000256" key="8">
    <source>
        <dbReference type="ARBA" id="ARBA00023180"/>
    </source>
</evidence>
<comment type="caution">
    <text evidence="18">The sequence shown here is derived from an EMBL/GenBank/DDBJ whole genome shotgun (WGS) entry which is preliminary data.</text>
</comment>
<sequence length="866" mass="97306">MTINSPLLHPGRLALLAGLLFFHCMAAKAAWTTTELSAGWRIKSLAPGGEVPIALLTEAATGQGADWLSVNQMPRMVHEVLLDHKQIEAPWLPGKTAACAWVAERDWVYATRFTAPDPASPAYLRFDGLDTIVAIWLNGKKIAETQNMFVAHRLPLAGHLQKDNTLVLHFRSVFAPADGKLKPLSQYRGQPVRRSDQNYLNYLGPDQLLSRVGVFDRIALQTTEGSELSETIVAASVDETLQHGRLTVDVSGVTGARPTQVTTRLLDASGQTLDTQSTAITVDPEGNFTVQLLLSIAQPRLWWPRGYGDQPLYTVETALVVDGHDHQVVRKKVGFRRITQSSPLHFVVNNVPVRLWGGCWVTPDCHTAVWDPTRADRLFALAENAHFNAFRVWGVVEPPRDEFYELADTRGFLIWQDFPSLPLGPSPTNRAQSLADAEFMLKRLQHHPSILSWCGGNENALWHHPEYNGKLEDRGPWPGQATAEEVGELCRRLDPDRYFQPTSPYGGIDPNDPQQINTHGYTNLWYVPGYDYLNFASEDTRIAAPTLATVKRMMHPADVWPAGYSALFKPGTVYPFPQEWLKYTTSFSWKKTGPIEQYYDATDAASLVHRLGMAESQYYTETVERQRRGRAADDPTDRRRCGGYLVWKFNDSWPQIYSGKVDYFLEPYHAYYGLRRAFAPVMLSFEIGTYVWLWAVNDSPSPVSGTISIELFHLEQNRVRKTITRPVQLAPGRSQVVVRLDQAGIGSFRREHILSATLTTADGRELARTVALADIERNVAFPAATLEMRLLPDGSLELTTDKFARSIELSGDAGGDEFGWFFDDNYFDLLPGQTKIVRILGRHQSGKITARPWYSPHARTIDWRVP</sequence>